<dbReference type="SUPFAM" id="SSF55874">
    <property type="entry name" value="ATPase domain of HSP90 chaperone/DNA topoisomerase II/histidine kinase"/>
    <property type="match status" value="1"/>
</dbReference>
<dbReference type="PANTHER" id="PTHR34220:SF7">
    <property type="entry name" value="SENSOR HISTIDINE KINASE YPDA"/>
    <property type="match status" value="1"/>
</dbReference>
<gene>
    <name evidence="10" type="ORF">GC102_23720</name>
</gene>
<dbReference type="InterPro" id="IPR003594">
    <property type="entry name" value="HATPase_dom"/>
</dbReference>
<comment type="catalytic activity">
    <reaction evidence="1">
        <text>ATP + protein L-histidine = ADP + protein N-phospho-L-histidine.</text>
        <dbReference type="EC" id="2.7.13.3"/>
    </reaction>
</comment>
<organism evidence="10 11">
    <name type="scientific">Paenibacillus germinis</name>
    <dbReference type="NCBI Taxonomy" id="2654979"/>
    <lineage>
        <taxon>Bacteria</taxon>
        <taxon>Bacillati</taxon>
        <taxon>Bacillota</taxon>
        <taxon>Bacilli</taxon>
        <taxon>Bacillales</taxon>
        <taxon>Paenibacillaceae</taxon>
        <taxon>Paenibacillus</taxon>
    </lineage>
</organism>
<feature type="domain" description="Histidine kinase" evidence="9">
    <location>
        <begin position="468"/>
        <end position="571"/>
    </location>
</feature>
<dbReference type="InterPro" id="IPR004358">
    <property type="entry name" value="Sig_transdc_His_kin-like_C"/>
</dbReference>
<evidence type="ECO:0000256" key="6">
    <source>
        <dbReference type="ARBA" id="ARBA00022840"/>
    </source>
</evidence>
<dbReference type="InterPro" id="IPR036890">
    <property type="entry name" value="HATPase_C_sf"/>
</dbReference>
<dbReference type="PROSITE" id="PS50109">
    <property type="entry name" value="HIS_KIN"/>
    <property type="match status" value="1"/>
</dbReference>
<evidence type="ECO:0000256" key="1">
    <source>
        <dbReference type="ARBA" id="ARBA00000085"/>
    </source>
</evidence>
<evidence type="ECO:0000256" key="5">
    <source>
        <dbReference type="ARBA" id="ARBA00022777"/>
    </source>
</evidence>
<keyword evidence="6" id="KW-0067">ATP-binding</keyword>
<proteinExistence type="predicted"/>
<dbReference type="EC" id="2.7.13.3" evidence="2"/>
<evidence type="ECO:0000256" key="7">
    <source>
        <dbReference type="ARBA" id="ARBA00023012"/>
    </source>
</evidence>
<feature type="transmembrane region" description="Helical" evidence="8">
    <location>
        <begin position="12"/>
        <end position="35"/>
    </location>
</feature>
<dbReference type="InterPro" id="IPR005467">
    <property type="entry name" value="His_kinase_dom"/>
</dbReference>
<keyword evidence="8" id="KW-0812">Transmembrane</keyword>
<evidence type="ECO:0000256" key="8">
    <source>
        <dbReference type="SAM" id="Phobius"/>
    </source>
</evidence>
<keyword evidence="8" id="KW-1133">Transmembrane helix</keyword>
<protein>
    <recommendedName>
        <fullName evidence="2">histidine kinase</fullName>
        <ecNumber evidence="2">2.7.13.3</ecNumber>
    </recommendedName>
</protein>
<keyword evidence="8" id="KW-0472">Membrane</keyword>
<comment type="caution">
    <text evidence="10">The sequence shown here is derived from an EMBL/GenBank/DDBJ whole genome shotgun (WGS) entry which is preliminary data.</text>
</comment>
<dbReference type="Pfam" id="PF06580">
    <property type="entry name" value="His_kinase"/>
    <property type="match status" value="1"/>
</dbReference>
<dbReference type="GO" id="GO:0016301">
    <property type="term" value="F:kinase activity"/>
    <property type="evidence" value="ECO:0007669"/>
    <property type="project" value="UniProtKB-KW"/>
</dbReference>
<sequence>MKIDWSSLKTRLVATLLMSTIIPLLLLGVVSFLALQTIFHEKIESGIQNTLSQTRVSLENTLSNMEYVSLQLSQEGTVGQSLSILLSSQSIFEQLQLTTEIQKNMNLVNFTNPYLGVMLYFFPGEGKVMFQNREIRDGFSIKSLPLLSSVKGESFFGPHQTAYKYSSNTVFSLARPVNVPGIEQETIYVYIETNLLLFEKILNKHHFGMNASHILLNQSGKIAYSDDQVQFPSGADFSFIKNSDVNVAEEKGFYFFKEVSDQGWSIVVAIDKRDFEKEFNTWLLRYGGISLVCLALSIALALLVWRTVYRPIRSILREIRSLAGSKFDSKLNKTNVREFDSVLFEFDLMRTRIGELFAEIEQNERMKAQLEVEKLLHQINPHFIHNTLNTIQWIARMNGQDDIDRLVSIFTRVLHYNLGKEGSVVKLRDELEALKDYVALQRIRYDYQFDVRYDVVETLLDQTIPRFILQPIVENALYHGLGDEEGVIEVRIAAHGGYMNIEVKDNGAGMTEEEVSRLLSYESERKKSGLGIGLSYVLRIIKVHYADNGRFQVESRIGHGTTMTMNIPLTQRRGTLE</sequence>
<dbReference type="Gene3D" id="3.30.565.10">
    <property type="entry name" value="Histidine kinase-like ATPase, C-terminal domain"/>
    <property type="match status" value="1"/>
</dbReference>
<dbReference type="SMART" id="SM00387">
    <property type="entry name" value="HATPase_c"/>
    <property type="match status" value="1"/>
</dbReference>
<dbReference type="InterPro" id="IPR050640">
    <property type="entry name" value="Bact_2-comp_sensor_kinase"/>
</dbReference>
<keyword evidence="7" id="KW-0902">Two-component regulatory system</keyword>
<keyword evidence="11" id="KW-1185">Reference proteome</keyword>
<evidence type="ECO:0000259" key="9">
    <source>
        <dbReference type="PROSITE" id="PS50109"/>
    </source>
</evidence>
<reference evidence="10 11" key="1">
    <citation type="submission" date="2019-10" db="EMBL/GenBank/DDBJ databases">
        <title>Description of Paenibacillus choica sp. nov.</title>
        <authorList>
            <person name="Carlier A."/>
            <person name="Qi S."/>
        </authorList>
    </citation>
    <scope>NUCLEOTIDE SEQUENCE [LARGE SCALE GENOMIC DNA]</scope>
    <source>
        <strain evidence="10 11">LMG 31460</strain>
    </source>
</reference>
<dbReference type="PRINTS" id="PR00344">
    <property type="entry name" value="BCTRLSENSOR"/>
</dbReference>
<keyword evidence="3" id="KW-0808">Transferase</keyword>
<name>A0ABX1Z627_9BACL</name>
<dbReference type="Pfam" id="PF02518">
    <property type="entry name" value="HATPase_c"/>
    <property type="match status" value="1"/>
</dbReference>
<dbReference type="PANTHER" id="PTHR34220">
    <property type="entry name" value="SENSOR HISTIDINE KINASE YPDA"/>
    <property type="match status" value="1"/>
</dbReference>
<evidence type="ECO:0000256" key="3">
    <source>
        <dbReference type="ARBA" id="ARBA00022679"/>
    </source>
</evidence>
<dbReference type="EMBL" id="WHOC01000133">
    <property type="protein sequence ID" value="NOU88736.1"/>
    <property type="molecule type" value="Genomic_DNA"/>
</dbReference>
<evidence type="ECO:0000313" key="10">
    <source>
        <dbReference type="EMBL" id="NOU88736.1"/>
    </source>
</evidence>
<evidence type="ECO:0000313" key="11">
    <source>
        <dbReference type="Proteomes" id="UP000658690"/>
    </source>
</evidence>
<feature type="transmembrane region" description="Helical" evidence="8">
    <location>
        <begin position="282"/>
        <end position="305"/>
    </location>
</feature>
<evidence type="ECO:0000256" key="4">
    <source>
        <dbReference type="ARBA" id="ARBA00022741"/>
    </source>
</evidence>
<dbReference type="Gene3D" id="6.10.340.10">
    <property type="match status" value="1"/>
</dbReference>
<evidence type="ECO:0000256" key="2">
    <source>
        <dbReference type="ARBA" id="ARBA00012438"/>
    </source>
</evidence>
<dbReference type="Proteomes" id="UP000658690">
    <property type="component" value="Unassembled WGS sequence"/>
</dbReference>
<accession>A0ABX1Z627</accession>
<keyword evidence="5 10" id="KW-0418">Kinase</keyword>
<keyword evidence="4" id="KW-0547">Nucleotide-binding</keyword>
<dbReference type="InterPro" id="IPR010559">
    <property type="entry name" value="Sig_transdc_His_kin_internal"/>
</dbReference>